<organism evidence="3 4">
    <name type="scientific">Botryobasidium botryosum (strain FD-172 SS1)</name>
    <dbReference type="NCBI Taxonomy" id="930990"/>
    <lineage>
        <taxon>Eukaryota</taxon>
        <taxon>Fungi</taxon>
        <taxon>Dikarya</taxon>
        <taxon>Basidiomycota</taxon>
        <taxon>Agaricomycotina</taxon>
        <taxon>Agaricomycetes</taxon>
        <taxon>Cantharellales</taxon>
        <taxon>Botryobasidiaceae</taxon>
        <taxon>Botryobasidium</taxon>
    </lineage>
</organism>
<name>A0A067N5W6_BOTB1</name>
<accession>A0A067N5W6</accession>
<keyword evidence="4" id="KW-1185">Reference proteome</keyword>
<evidence type="ECO:0000259" key="2">
    <source>
        <dbReference type="PROSITE" id="PS50250"/>
    </source>
</evidence>
<dbReference type="PANTHER" id="PTHR12436">
    <property type="entry name" value="80 KDA MCM3-ASSOCIATED PROTEIN"/>
    <property type="match status" value="1"/>
</dbReference>
<dbReference type="InterPro" id="IPR045107">
    <property type="entry name" value="SAC3/GANP/THP3"/>
</dbReference>
<dbReference type="Proteomes" id="UP000027195">
    <property type="component" value="Unassembled WGS sequence"/>
</dbReference>
<dbReference type="FunCoup" id="A0A067N5W6">
    <property type="interactions" value="211"/>
</dbReference>
<feature type="region of interest" description="Disordered" evidence="1">
    <location>
        <begin position="65"/>
        <end position="93"/>
    </location>
</feature>
<feature type="compositionally biased region" description="Low complexity" evidence="1">
    <location>
        <begin position="73"/>
        <end position="93"/>
    </location>
</feature>
<proteinExistence type="predicted"/>
<feature type="domain" description="PCI" evidence="2">
    <location>
        <begin position="274"/>
        <end position="455"/>
    </location>
</feature>
<evidence type="ECO:0000256" key="1">
    <source>
        <dbReference type="SAM" id="MobiDB-lite"/>
    </source>
</evidence>
<reference evidence="4" key="1">
    <citation type="journal article" date="2014" name="Proc. Natl. Acad. Sci. U.S.A.">
        <title>Extensive sampling of basidiomycete genomes demonstrates inadequacy of the white-rot/brown-rot paradigm for wood decay fungi.</title>
        <authorList>
            <person name="Riley R."/>
            <person name="Salamov A.A."/>
            <person name="Brown D.W."/>
            <person name="Nagy L.G."/>
            <person name="Floudas D."/>
            <person name="Held B.W."/>
            <person name="Levasseur A."/>
            <person name="Lombard V."/>
            <person name="Morin E."/>
            <person name="Otillar R."/>
            <person name="Lindquist E.A."/>
            <person name="Sun H."/>
            <person name="LaButti K.M."/>
            <person name="Schmutz J."/>
            <person name="Jabbour D."/>
            <person name="Luo H."/>
            <person name="Baker S.E."/>
            <person name="Pisabarro A.G."/>
            <person name="Walton J.D."/>
            <person name="Blanchette R.A."/>
            <person name="Henrissat B."/>
            <person name="Martin F."/>
            <person name="Cullen D."/>
            <person name="Hibbett D.S."/>
            <person name="Grigoriev I.V."/>
        </authorList>
    </citation>
    <scope>NUCLEOTIDE SEQUENCE [LARGE SCALE GENOMIC DNA]</scope>
    <source>
        <strain evidence="4">FD-172 SS1</strain>
    </source>
</reference>
<dbReference type="PANTHER" id="PTHR12436:SF4">
    <property type="entry name" value="LEUKOCYTE RECEPTOR CLUSTER MEMBER 8"/>
    <property type="match status" value="1"/>
</dbReference>
<dbReference type="PROSITE" id="PS50250">
    <property type="entry name" value="PCI"/>
    <property type="match status" value="1"/>
</dbReference>
<dbReference type="Pfam" id="PF03399">
    <property type="entry name" value="SAC3_GANP"/>
    <property type="match status" value="1"/>
</dbReference>
<gene>
    <name evidence="3" type="ORF">BOTBODRAFT_154146</name>
</gene>
<dbReference type="AlphaFoldDB" id="A0A067N5W6"/>
<evidence type="ECO:0000313" key="4">
    <source>
        <dbReference type="Proteomes" id="UP000027195"/>
    </source>
</evidence>
<dbReference type="EMBL" id="KL198020">
    <property type="protein sequence ID" value="KDQ19181.1"/>
    <property type="molecule type" value="Genomic_DNA"/>
</dbReference>
<sequence length="463" mass="52143">MSSTTWPPALKEWVAKCLSQMTDANREAAQAELKQTIAEAYSKQALWSVDWSSVELTSLKTPPKLQLKRKQVADSSPSKKAKKSALSASNSFSTDSSHLEMRAKRFQLGGNSKGLTSSSSTPAVATQYSYQQSFNNAAGNLATKMNGLYAASSTGYNRNTKRKFMNLAYEEPPEAGDPNVIDWDRYTIVGTSQSLFKNYLRLTSEPDPRDIRPLEVLKQTLTELKKRWKHENNYPWTCDQFKSLRQDLTVQRIKNDFTVSAYEIHARMALESADLVEYNQCQSALRQLYELGLKGNKDEFLAYRILYLLYARNRSDLNRLLSTLTPAQKQNPFVQHALSVQTALTTCNYHALFALFIKAPNMGAYIMDHFVERERVAALAVMTKAYMTLPLSFIEKELAFDSATEVHEFLITQEAAFYVATPSTASSNDNADATKILDCRAAQKPIVEALETKYRRVGMKGSI</sequence>
<dbReference type="Gene3D" id="1.25.40.990">
    <property type="match status" value="1"/>
</dbReference>
<dbReference type="STRING" id="930990.A0A067N5W6"/>
<evidence type="ECO:0000313" key="3">
    <source>
        <dbReference type="EMBL" id="KDQ19181.1"/>
    </source>
</evidence>
<dbReference type="GO" id="GO:0005634">
    <property type="term" value="C:nucleus"/>
    <property type="evidence" value="ECO:0007669"/>
    <property type="project" value="TreeGrafter"/>
</dbReference>
<dbReference type="InterPro" id="IPR000717">
    <property type="entry name" value="PCI_dom"/>
</dbReference>
<dbReference type="OrthoDB" id="199574at2759"/>
<dbReference type="InterPro" id="IPR005062">
    <property type="entry name" value="SAC3/GANP/THP3_conserved"/>
</dbReference>
<dbReference type="HOGENOM" id="CLU_015513_0_1_1"/>
<protein>
    <recommendedName>
        <fullName evidence="2">PCI domain-containing protein</fullName>
    </recommendedName>
</protein>
<dbReference type="InParanoid" id="A0A067N5W6"/>